<dbReference type="EMBL" id="BARV01012421">
    <property type="protein sequence ID" value="GAI03780.1"/>
    <property type="molecule type" value="Genomic_DNA"/>
</dbReference>
<protein>
    <submittedName>
        <fullName evidence="1">Uncharacterized protein</fullName>
    </submittedName>
</protein>
<reference evidence="1" key="1">
    <citation type="journal article" date="2014" name="Front. Microbiol.">
        <title>High frequency of phylogenetically diverse reductive dehalogenase-homologous genes in deep subseafloor sedimentary metagenomes.</title>
        <authorList>
            <person name="Kawai M."/>
            <person name="Futagami T."/>
            <person name="Toyoda A."/>
            <person name="Takaki Y."/>
            <person name="Nishi S."/>
            <person name="Hori S."/>
            <person name="Arai W."/>
            <person name="Tsubouchi T."/>
            <person name="Morono Y."/>
            <person name="Uchiyama I."/>
            <person name="Ito T."/>
            <person name="Fujiyama A."/>
            <person name="Inagaki F."/>
            <person name="Takami H."/>
        </authorList>
    </citation>
    <scope>NUCLEOTIDE SEQUENCE</scope>
    <source>
        <strain evidence="1">Expedition CK06-06</strain>
    </source>
</reference>
<name>X1LMZ7_9ZZZZ</name>
<organism evidence="1">
    <name type="scientific">marine sediment metagenome</name>
    <dbReference type="NCBI Taxonomy" id="412755"/>
    <lineage>
        <taxon>unclassified sequences</taxon>
        <taxon>metagenomes</taxon>
        <taxon>ecological metagenomes</taxon>
    </lineage>
</organism>
<sequence length="72" mass="8380">MKNIQIDKDVYSLPESWDEVTVNQFLELRNCENADFITILSKLINAPYDKVFFVNSSNDSILNLFFVIIGYI</sequence>
<accession>X1LMZ7</accession>
<comment type="caution">
    <text evidence="1">The sequence shown here is derived from an EMBL/GenBank/DDBJ whole genome shotgun (WGS) entry which is preliminary data.</text>
</comment>
<proteinExistence type="predicted"/>
<gene>
    <name evidence="1" type="ORF">S06H3_23013</name>
</gene>
<evidence type="ECO:0000313" key="1">
    <source>
        <dbReference type="EMBL" id="GAI03780.1"/>
    </source>
</evidence>
<dbReference type="AlphaFoldDB" id="X1LMZ7"/>